<evidence type="ECO:0000313" key="3">
    <source>
        <dbReference type="Proteomes" id="UP000304880"/>
    </source>
</evidence>
<proteinExistence type="predicted"/>
<reference evidence="2 3" key="1">
    <citation type="submission" date="2019-06" db="EMBL/GenBank/DDBJ databases">
        <authorList>
            <person name="Li J."/>
        </authorList>
    </citation>
    <scope>NUCLEOTIDE SEQUENCE [LARGE SCALE GENOMIC DNA]</scope>
    <source>
        <strain evidence="2 3">CGMCC 1.8012</strain>
    </source>
</reference>
<dbReference type="Gene3D" id="3.40.50.1000">
    <property type="entry name" value="HAD superfamily/HAD-like"/>
    <property type="match status" value="2"/>
</dbReference>
<dbReference type="PANTHER" id="PTHR19288:SF46">
    <property type="entry name" value="HALOACID DEHALOGENASE-LIKE HYDROLASE DOMAIN-CONTAINING PROTEIN 2"/>
    <property type="match status" value="1"/>
</dbReference>
<evidence type="ECO:0000256" key="1">
    <source>
        <dbReference type="SAM" id="MobiDB-lite"/>
    </source>
</evidence>
<name>A0A5C4R492_9RHOB</name>
<gene>
    <name evidence="2" type="ORF">FHD67_14030</name>
</gene>
<comment type="caution">
    <text evidence="2">The sequence shown here is derived from an EMBL/GenBank/DDBJ whole genome shotgun (WGS) entry which is preliminary data.</text>
</comment>
<dbReference type="InterPro" id="IPR036412">
    <property type="entry name" value="HAD-like_sf"/>
</dbReference>
<dbReference type="AlphaFoldDB" id="A0A5C4R492"/>
<sequence length="321" mass="34092">MHARAEPSGCIGPVQRRDTGRSGPACLWRCAGRCRPRRGPYARIRFARADISADGPRGRPVRGLLHGNAARRIHRPVTNADDHRALVAGARRILCDIDGCLIRGGQTIDGAAAFVDAVRDRLALVSNNSTDTATGLSDRLARIGIEVPATQIFLAGEQTLLHVQTAYPDARIRLIATDAMRDRAETLGLHLTSERPDLIVLCRAPDTTLAELESVLVQITQGVPIVAANPDLTHPGAAGPAIETGAVAGLLRACRPGLAIPFIGKPAAPLFLRGLRNASPDEAIMVGDNPETDINGAEQLGIPTLLIHPDKSMGPTIRSLI</sequence>
<organism evidence="2 3">
    <name type="scientific">Paracoccus haeundaensis</name>
    <dbReference type="NCBI Taxonomy" id="225362"/>
    <lineage>
        <taxon>Bacteria</taxon>
        <taxon>Pseudomonadati</taxon>
        <taxon>Pseudomonadota</taxon>
        <taxon>Alphaproteobacteria</taxon>
        <taxon>Rhodobacterales</taxon>
        <taxon>Paracoccaceae</taxon>
        <taxon>Paracoccus</taxon>
    </lineage>
</organism>
<accession>A0A5C4R492</accession>
<dbReference type="EMBL" id="VDDC01000026">
    <property type="protein sequence ID" value="TNH38581.1"/>
    <property type="molecule type" value="Genomic_DNA"/>
</dbReference>
<dbReference type="SUPFAM" id="SSF56784">
    <property type="entry name" value="HAD-like"/>
    <property type="match status" value="1"/>
</dbReference>
<dbReference type="InterPro" id="IPR006357">
    <property type="entry name" value="HAD-SF_hydro_IIA"/>
</dbReference>
<evidence type="ECO:0000313" key="2">
    <source>
        <dbReference type="EMBL" id="TNH38581.1"/>
    </source>
</evidence>
<dbReference type="Proteomes" id="UP000304880">
    <property type="component" value="Unassembled WGS sequence"/>
</dbReference>
<protein>
    <submittedName>
        <fullName evidence="2">Haloacid dehalogenase</fullName>
    </submittedName>
</protein>
<dbReference type="GO" id="GO:0016791">
    <property type="term" value="F:phosphatase activity"/>
    <property type="evidence" value="ECO:0007669"/>
    <property type="project" value="TreeGrafter"/>
</dbReference>
<keyword evidence="3" id="KW-1185">Reference proteome</keyword>
<dbReference type="PANTHER" id="PTHR19288">
    <property type="entry name" value="4-NITROPHENYLPHOSPHATASE-RELATED"/>
    <property type="match status" value="1"/>
</dbReference>
<dbReference type="Pfam" id="PF13344">
    <property type="entry name" value="Hydrolase_6"/>
    <property type="match status" value="1"/>
</dbReference>
<dbReference type="InterPro" id="IPR023214">
    <property type="entry name" value="HAD_sf"/>
</dbReference>
<feature type="region of interest" description="Disordered" evidence="1">
    <location>
        <begin position="1"/>
        <end position="22"/>
    </location>
</feature>
<dbReference type="Pfam" id="PF13242">
    <property type="entry name" value="Hydrolase_like"/>
    <property type="match status" value="1"/>
</dbReference>
<dbReference type="GO" id="GO:0005737">
    <property type="term" value="C:cytoplasm"/>
    <property type="evidence" value="ECO:0007669"/>
    <property type="project" value="TreeGrafter"/>
</dbReference>